<dbReference type="STRING" id="101127.A0A1X2G9R5"/>
<evidence type="ECO:0000256" key="4">
    <source>
        <dbReference type="ARBA" id="ARBA00022692"/>
    </source>
</evidence>
<proteinExistence type="inferred from homology"/>
<dbReference type="PROSITE" id="PS50920">
    <property type="entry name" value="SOLCAR"/>
    <property type="match status" value="3"/>
</dbReference>
<dbReference type="InterPro" id="IPR023395">
    <property type="entry name" value="MCP_dom_sf"/>
</dbReference>
<dbReference type="InterPro" id="IPR018108">
    <property type="entry name" value="MCP_transmembrane"/>
</dbReference>
<dbReference type="SUPFAM" id="SSF103506">
    <property type="entry name" value="Mitochondrial carrier"/>
    <property type="match status" value="1"/>
</dbReference>
<dbReference type="OrthoDB" id="1747031at2759"/>
<sequence>MNITTQQLNRHEVLKNRTSSSEKIFSACCGAVATMLFVNPFDLVKTRLQENVDMRNEGRYAGTVDGLVKIVRNEGPFALWRGLSPGLVMAIPSTTLYYVGYDQLKARFEGTSMDKYSPLWIGGAARAMTALVVSPMELFRTRLQSSEGMGGFNDAWLGVTKMVRQEGVLTLWRGLLPTMLRDVPFSAIYWMMYEEMKNQCLDKENPLTGWQQFQFSFFAGATSGTVAAVVTTPMDVIKTRRQVSSSREREIMHLIRSIAYKEGVSGFFRGVVPRVVKVSIASGIMISSYEVGKHFFAHRQMIALDTVQD</sequence>
<keyword evidence="8" id="KW-0496">Mitochondrion</keyword>
<dbReference type="EMBL" id="MCGT01000028">
    <property type="protein sequence ID" value="ORX48744.1"/>
    <property type="molecule type" value="Genomic_DNA"/>
</dbReference>
<dbReference type="PRINTS" id="PR00926">
    <property type="entry name" value="MITOCARRIER"/>
</dbReference>
<dbReference type="InterPro" id="IPR002067">
    <property type="entry name" value="MCP"/>
</dbReference>
<comment type="subcellular location">
    <subcellularLocation>
        <location evidence="1">Mitochondrion inner membrane</location>
        <topology evidence="1">Multi-pass membrane protein</topology>
    </subcellularLocation>
</comment>
<keyword evidence="4 10" id="KW-0812">Transmembrane</keyword>
<evidence type="ECO:0000256" key="6">
    <source>
        <dbReference type="ARBA" id="ARBA00022792"/>
    </source>
</evidence>
<protein>
    <submittedName>
        <fullName evidence="12">Mitochondrial carrier</fullName>
    </submittedName>
</protein>
<organism evidence="12 13">
    <name type="scientific">Hesseltinella vesiculosa</name>
    <dbReference type="NCBI Taxonomy" id="101127"/>
    <lineage>
        <taxon>Eukaryota</taxon>
        <taxon>Fungi</taxon>
        <taxon>Fungi incertae sedis</taxon>
        <taxon>Mucoromycota</taxon>
        <taxon>Mucoromycotina</taxon>
        <taxon>Mucoromycetes</taxon>
        <taxon>Mucorales</taxon>
        <taxon>Cunninghamellaceae</taxon>
        <taxon>Hesseltinella</taxon>
    </lineage>
</organism>
<evidence type="ECO:0000256" key="5">
    <source>
        <dbReference type="ARBA" id="ARBA00022737"/>
    </source>
</evidence>
<keyword evidence="6" id="KW-0999">Mitochondrion inner membrane</keyword>
<dbReference type="GO" id="GO:0005743">
    <property type="term" value="C:mitochondrial inner membrane"/>
    <property type="evidence" value="ECO:0007669"/>
    <property type="project" value="UniProtKB-SubCell"/>
</dbReference>
<comment type="caution">
    <text evidence="12">The sequence shown here is derived from an EMBL/GenBank/DDBJ whole genome shotgun (WGS) entry which is preliminary data.</text>
</comment>
<dbReference type="AlphaFoldDB" id="A0A1X2G9R5"/>
<evidence type="ECO:0000256" key="2">
    <source>
        <dbReference type="ARBA" id="ARBA00006375"/>
    </source>
</evidence>
<evidence type="ECO:0000313" key="12">
    <source>
        <dbReference type="EMBL" id="ORX48744.1"/>
    </source>
</evidence>
<dbReference type="Pfam" id="PF00153">
    <property type="entry name" value="Mito_carr"/>
    <property type="match status" value="3"/>
</dbReference>
<evidence type="ECO:0000256" key="1">
    <source>
        <dbReference type="ARBA" id="ARBA00004448"/>
    </source>
</evidence>
<dbReference type="Gene3D" id="1.50.40.10">
    <property type="entry name" value="Mitochondrial carrier domain"/>
    <property type="match status" value="1"/>
</dbReference>
<evidence type="ECO:0000256" key="9">
    <source>
        <dbReference type="ARBA" id="ARBA00023136"/>
    </source>
</evidence>
<dbReference type="PANTHER" id="PTHR45760:SF2">
    <property type="entry name" value="FI19922P1-RELATED"/>
    <property type="match status" value="1"/>
</dbReference>
<evidence type="ECO:0000256" key="8">
    <source>
        <dbReference type="ARBA" id="ARBA00023128"/>
    </source>
</evidence>
<name>A0A1X2G9R5_9FUNG</name>
<keyword evidence="3 11" id="KW-0813">Transport</keyword>
<keyword evidence="13" id="KW-1185">Reference proteome</keyword>
<evidence type="ECO:0000256" key="10">
    <source>
        <dbReference type="PROSITE-ProRule" id="PRU00282"/>
    </source>
</evidence>
<evidence type="ECO:0000256" key="7">
    <source>
        <dbReference type="ARBA" id="ARBA00022989"/>
    </source>
</evidence>
<gene>
    <name evidence="12" type="ORF">DM01DRAFT_1309294</name>
</gene>
<dbReference type="PANTHER" id="PTHR45760">
    <property type="entry name" value="FI19922P1-RELATED"/>
    <property type="match status" value="1"/>
</dbReference>
<accession>A0A1X2G9R5</accession>
<dbReference type="InterPro" id="IPR045315">
    <property type="entry name" value="Mtm1-like"/>
</dbReference>
<reference evidence="12 13" key="1">
    <citation type="submission" date="2016-07" db="EMBL/GenBank/DDBJ databases">
        <title>Pervasive Adenine N6-methylation of Active Genes in Fungi.</title>
        <authorList>
            <consortium name="DOE Joint Genome Institute"/>
            <person name="Mondo S.J."/>
            <person name="Dannebaum R.O."/>
            <person name="Kuo R.C."/>
            <person name="Labutti K."/>
            <person name="Haridas S."/>
            <person name="Kuo A."/>
            <person name="Salamov A."/>
            <person name="Ahrendt S.R."/>
            <person name="Lipzen A."/>
            <person name="Sullivan W."/>
            <person name="Andreopoulos W.B."/>
            <person name="Clum A."/>
            <person name="Lindquist E."/>
            <person name="Daum C."/>
            <person name="Ramamoorthy G.K."/>
            <person name="Gryganskyi A."/>
            <person name="Culley D."/>
            <person name="Magnuson J.K."/>
            <person name="James T.Y."/>
            <person name="O'Malley M.A."/>
            <person name="Stajich J.E."/>
            <person name="Spatafora J.W."/>
            <person name="Visel A."/>
            <person name="Grigoriev I.V."/>
        </authorList>
    </citation>
    <scope>NUCLEOTIDE SEQUENCE [LARGE SCALE GENOMIC DNA]</scope>
    <source>
        <strain evidence="12 13">NRRL 3301</strain>
    </source>
</reference>
<dbReference type="GO" id="GO:1990542">
    <property type="term" value="P:mitochondrial transmembrane transport"/>
    <property type="evidence" value="ECO:0007669"/>
    <property type="project" value="InterPro"/>
</dbReference>
<dbReference type="Proteomes" id="UP000242146">
    <property type="component" value="Unassembled WGS sequence"/>
</dbReference>
<keyword evidence="7" id="KW-1133">Transmembrane helix</keyword>
<keyword evidence="9 10" id="KW-0472">Membrane</keyword>
<comment type="similarity">
    <text evidence="2 11">Belongs to the mitochondrial carrier (TC 2.A.29) family.</text>
</comment>
<evidence type="ECO:0000256" key="3">
    <source>
        <dbReference type="ARBA" id="ARBA00022448"/>
    </source>
</evidence>
<feature type="repeat" description="Solcar" evidence="10">
    <location>
        <begin position="211"/>
        <end position="295"/>
    </location>
</feature>
<evidence type="ECO:0000313" key="13">
    <source>
        <dbReference type="Proteomes" id="UP000242146"/>
    </source>
</evidence>
<feature type="repeat" description="Solcar" evidence="10">
    <location>
        <begin position="21"/>
        <end position="107"/>
    </location>
</feature>
<evidence type="ECO:0000256" key="11">
    <source>
        <dbReference type="RuleBase" id="RU000488"/>
    </source>
</evidence>
<keyword evidence="5" id="KW-0677">Repeat</keyword>
<feature type="repeat" description="Solcar" evidence="10">
    <location>
        <begin position="113"/>
        <end position="199"/>
    </location>
</feature>